<dbReference type="SUPFAM" id="SSF141523">
    <property type="entry name" value="L,D-transpeptidase catalytic domain-like"/>
    <property type="match status" value="1"/>
</dbReference>
<dbReference type="CDD" id="cd16913">
    <property type="entry name" value="YkuD_like"/>
    <property type="match status" value="1"/>
</dbReference>
<organism evidence="11 12">
    <name type="scientific">Micromonospora pattaloongensis</name>
    <dbReference type="NCBI Taxonomy" id="405436"/>
    <lineage>
        <taxon>Bacteria</taxon>
        <taxon>Bacillati</taxon>
        <taxon>Actinomycetota</taxon>
        <taxon>Actinomycetes</taxon>
        <taxon>Micromonosporales</taxon>
        <taxon>Micromonosporaceae</taxon>
        <taxon>Micromonospora</taxon>
    </lineage>
</organism>
<dbReference type="InterPro" id="IPR005490">
    <property type="entry name" value="LD_TPept_cat_dom"/>
</dbReference>
<name>A0A1H3NQ83_9ACTN</name>
<evidence type="ECO:0000256" key="2">
    <source>
        <dbReference type="ARBA" id="ARBA00022679"/>
    </source>
</evidence>
<sequence>MKRQRRVGVLVAMVAAAPLVMTGCTDNPIKKGAPPPTVALTPGGNAADVPVSTELGVSVTGGKVTEVAVTDAKGAKVDGVMRADGASWLPDRALRYSQSYTARVTAVNNKGKTTSQSTTFTTMKKPAKQTKTTLYVKDNETYGTALPVAVDFDPGIPKDKRADVQRRLFVTTDPPQPGVWHWTDDGKQVMYRAPEFWQSGTKIGVRAALGGLPMGNGSYGDSDRGASAKIGDKVSLEIDGKTKQMKVFKGDKLTKKIPVSLGKPGTPSSSGKMVIMEKFEFTVFDTTGSADPYVTPVDDAQRLTWGGEFIHSAPWSVGSQGYDNVSHGCTNVSPEDANWLMKVTHVGDLVTVTGTEAKLDPGNGWTAWNMSWEEYVKGSALPVPEELKARTAPSPAGAAPAPSPTTAGR</sequence>
<evidence type="ECO:0000256" key="5">
    <source>
        <dbReference type="ARBA" id="ARBA00023315"/>
    </source>
</evidence>
<dbReference type="Pfam" id="PF03734">
    <property type="entry name" value="YkuD"/>
    <property type="match status" value="1"/>
</dbReference>
<dbReference type="InterPro" id="IPR050979">
    <property type="entry name" value="LD-transpeptidase"/>
</dbReference>
<evidence type="ECO:0000256" key="4">
    <source>
        <dbReference type="ARBA" id="ARBA00022984"/>
    </source>
</evidence>
<evidence type="ECO:0000256" key="3">
    <source>
        <dbReference type="ARBA" id="ARBA00022960"/>
    </source>
</evidence>
<comment type="pathway">
    <text evidence="1 7">Cell wall biogenesis; peptidoglycan biosynthesis.</text>
</comment>
<feature type="domain" description="L,D-TPase catalytic" evidence="10">
    <location>
        <begin position="234"/>
        <end position="353"/>
    </location>
</feature>
<feature type="signal peptide" evidence="9">
    <location>
        <begin position="1"/>
        <end position="22"/>
    </location>
</feature>
<dbReference type="OrthoDB" id="5242354at2"/>
<evidence type="ECO:0000256" key="8">
    <source>
        <dbReference type="SAM" id="MobiDB-lite"/>
    </source>
</evidence>
<evidence type="ECO:0000313" key="11">
    <source>
        <dbReference type="EMBL" id="SDY90948.1"/>
    </source>
</evidence>
<dbReference type="GO" id="GO:0005576">
    <property type="term" value="C:extracellular region"/>
    <property type="evidence" value="ECO:0007669"/>
    <property type="project" value="TreeGrafter"/>
</dbReference>
<keyword evidence="2" id="KW-0808">Transferase</keyword>
<feature type="active site" description="Nucleophile" evidence="7">
    <location>
        <position position="329"/>
    </location>
</feature>
<dbReference type="STRING" id="405436.SAMN05444365_10498"/>
<evidence type="ECO:0000256" key="1">
    <source>
        <dbReference type="ARBA" id="ARBA00004752"/>
    </source>
</evidence>
<dbReference type="Gene3D" id="2.60.40.3710">
    <property type="match status" value="1"/>
</dbReference>
<dbReference type="PANTHER" id="PTHR30582:SF2">
    <property type="entry name" value="L,D-TRANSPEPTIDASE YCIB-RELATED"/>
    <property type="match status" value="1"/>
</dbReference>
<dbReference type="GO" id="GO:0008360">
    <property type="term" value="P:regulation of cell shape"/>
    <property type="evidence" value="ECO:0007669"/>
    <property type="project" value="UniProtKB-UniRule"/>
</dbReference>
<dbReference type="PROSITE" id="PS51257">
    <property type="entry name" value="PROKAR_LIPOPROTEIN"/>
    <property type="match status" value="1"/>
</dbReference>
<keyword evidence="6 7" id="KW-0961">Cell wall biogenesis/degradation</keyword>
<evidence type="ECO:0000259" key="10">
    <source>
        <dbReference type="PROSITE" id="PS52029"/>
    </source>
</evidence>
<evidence type="ECO:0000313" key="12">
    <source>
        <dbReference type="Proteomes" id="UP000242415"/>
    </source>
</evidence>
<dbReference type="UniPathway" id="UPA00219"/>
<dbReference type="PROSITE" id="PS52029">
    <property type="entry name" value="LD_TPASE"/>
    <property type="match status" value="1"/>
</dbReference>
<dbReference type="GO" id="GO:0018104">
    <property type="term" value="P:peptidoglycan-protein cross-linking"/>
    <property type="evidence" value="ECO:0007669"/>
    <property type="project" value="TreeGrafter"/>
</dbReference>
<protein>
    <submittedName>
        <fullName evidence="11">L,D-transpeptidase catalytic domain</fullName>
    </submittedName>
</protein>
<dbReference type="Proteomes" id="UP000242415">
    <property type="component" value="Unassembled WGS sequence"/>
</dbReference>
<evidence type="ECO:0000256" key="6">
    <source>
        <dbReference type="ARBA" id="ARBA00023316"/>
    </source>
</evidence>
<dbReference type="RefSeq" id="WP_091556726.1">
    <property type="nucleotide sequence ID" value="NZ_FNPH01000004.1"/>
</dbReference>
<evidence type="ECO:0000256" key="9">
    <source>
        <dbReference type="SAM" id="SignalP"/>
    </source>
</evidence>
<proteinExistence type="predicted"/>
<reference evidence="12" key="1">
    <citation type="submission" date="2016-10" db="EMBL/GenBank/DDBJ databases">
        <authorList>
            <person name="Varghese N."/>
            <person name="Submissions S."/>
        </authorList>
    </citation>
    <scope>NUCLEOTIDE SEQUENCE [LARGE SCALE GENOMIC DNA]</scope>
    <source>
        <strain evidence="12">DSM 45245</strain>
    </source>
</reference>
<dbReference type="InterPro" id="IPR041280">
    <property type="entry name" value="Big_10"/>
</dbReference>
<gene>
    <name evidence="11" type="ORF">SAMN05444365_10498</name>
</gene>
<feature type="compositionally biased region" description="Low complexity" evidence="8">
    <location>
        <begin position="390"/>
        <end position="409"/>
    </location>
</feature>
<feature type="active site" description="Proton donor/acceptor" evidence="7">
    <location>
        <position position="311"/>
    </location>
</feature>
<keyword evidence="12" id="KW-1185">Reference proteome</keyword>
<keyword evidence="4 7" id="KW-0573">Peptidoglycan synthesis</keyword>
<dbReference type="AlphaFoldDB" id="A0A1H3NQ83"/>
<dbReference type="Gene3D" id="2.40.440.10">
    <property type="entry name" value="L,D-transpeptidase catalytic domain-like"/>
    <property type="match status" value="1"/>
</dbReference>
<dbReference type="Pfam" id="PF17964">
    <property type="entry name" value="Big_10"/>
    <property type="match status" value="1"/>
</dbReference>
<dbReference type="PANTHER" id="PTHR30582">
    <property type="entry name" value="L,D-TRANSPEPTIDASE"/>
    <property type="match status" value="1"/>
</dbReference>
<dbReference type="GO" id="GO:0071972">
    <property type="term" value="F:peptidoglycan L,D-transpeptidase activity"/>
    <property type="evidence" value="ECO:0007669"/>
    <property type="project" value="TreeGrafter"/>
</dbReference>
<keyword evidence="9" id="KW-0732">Signal</keyword>
<dbReference type="Gene3D" id="2.60.40.3780">
    <property type="match status" value="1"/>
</dbReference>
<dbReference type="GO" id="GO:0071555">
    <property type="term" value="P:cell wall organization"/>
    <property type="evidence" value="ECO:0007669"/>
    <property type="project" value="UniProtKB-UniRule"/>
</dbReference>
<dbReference type="InterPro" id="IPR038063">
    <property type="entry name" value="Transpep_catalytic_dom"/>
</dbReference>
<evidence type="ECO:0000256" key="7">
    <source>
        <dbReference type="PROSITE-ProRule" id="PRU01373"/>
    </source>
</evidence>
<dbReference type="EMBL" id="FNPH01000004">
    <property type="protein sequence ID" value="SDY90948.1"/>
    <property type="molecule type" value="Genomic_DNA"/>
</dbReference>
<dbReference type="GO" id="GO:0016746">
    <property type="term" value="F:acyltransferase activity"/>
    <property type="evidence" value="ECO:0007669"/>
    <property type="project" value="UniProtKB-KW"/>
</dbReference>
<keyword evidence="5" id="KW-0012">Acyltransferase</keyword>
<accession>A0A1H3NQ83</accession>
<feature type="chain" id="PRO_5039143387" evidence="9">
    <location>
        <begin position="23"/>
        <end position="409"/>
    </location>
</feature>
<keyword evidence="3 7" id="KW-0133">Cell shape</keyword>
<feature type="region of interest" description="Disordered" evidence="8">
    <location>
        <begin position="386"/>
        <end position="409"/>
    </location>
</feature>